<dbReference type="Gene3D" id="3.40.50.300">
    <property type="entry name" value="P-loop containing nucleotide triphosphate hydrolases"/>
    <property type="match status" value="1"/>
</dbReference>
<keyword evidence="2" id="KW-0813">Transport</keyword>
<protein>
    <submittedName>
        <fullName evidence="6">Uncharacterized ABC transporter ATP-binding protein YbhF</fullName>
    </submittedName>
</protein>
<dbReference type="InterPro" id="IPR003439">
    <property type="entry name" value="ABC_transporter-like_ATP-bd"/>
</dbReference>
<evidence type="ECO:0000256" key="3">
    <source>
        <dbReference type="ARBA" id="ARBA00022741"/>
    </source>
</evidence>
<keyword evidence="3" id="KW-0547">Nucleotide-binding</keyword>
<dbReference type="Pfam" id="PF00005">
    <property type="entry name" value="ABC_tran"/>
    <property type="match status" value="1"/>
</dbReference>
<dbReference type="PROSITE" id="PS00211">
    <property type="entry name" value="ABC_TRANSPORTER_1"/>
    <property type="match status" value="1"/>
</dbReference>
<keyword evidence="4 6" id="KW-0067">ATP-binding</keyword>
<dbReference type="RefSeq" id="WP_115151847.1">
    <property type="nucleotide sequence ID" value="NZ_UGPP01000001.1"/>
</dbReference>
<dbReference type="PANTHER" id="PTHR42711">
    <property type="entry name" value="ABC TRANSPORTER ATP-BINDING PROTEIN"/>
    <property type="match status" value="1"/>
</dbReference>
<dbReference type="PROSITE" id="PS50893">
    <property type="entry name" value="ABC_TRANSPORTER_2"/>
    <property type="match status" value="1"/>
</dbReference>
<comment type="similarity">
    <text evidence="1">Belongs to the ABC transporter superfamily.</text>
</comment>
<reference evidence="6 7" key="1">
    <citation type="submission" date="2018-06" db="EMBL/GenBank/DDBJ databases">
        <authorList>
            <consortium name="Pathogen Informatics"/>
            <person name="Doyle S."/>
        </authorList>
    </citation>
    <scope>NUCLEOTIDE SEQUENCE [LARGE SCALE GENOMIC DNA]</scope>
    <source>
        <strain evidence="6 7">NCTC10571</strain>
    </source>
</reference>
<gene>
    <name evidence="6" type="primary">ybhF</name>
    <name evidence="6" type="ORF">NCTC10571_01687</name>
</gene>
<dbReference type="GO" id="GO:0016887">
    <property type="term" value="F:ATP hydrolysis activity"/>
    <property type="evidence" value="ECO:0007669"/>
    <property type="project" value="InterPro"/>
</dbReference>
<feature type="domain" description="ABC transporter" evidence="5">
    <location>
        <begin position="4"/>
        <end position="232"/>
    </location>
</feature>
<dbReference type="GO" id="GO:0005524">
    <property type="term" value="F:ATP binding"/>
    <property type="evidence" value="ECO:0007669"/>
    <property type="project" value="UniProtKB-KW"/>
</dbReference>
<proteinExistence type="inferred from homology"/>
<dbReference type="SMART" id="SM00382">
    <property type="entry name" value="AAA"/>
    <property type="match status" value="1"/>
</dbReference>
<dbReference type="AlphaFoldDB" id="A0A378NT33"/>
<name>A0A378NT33_9FIRM</name>
<organism evidence="6 7">
    <name type="scientific">Megamonas hypermegale</name>
    <dbReference type="NCBI Taxonomy" id="158847"/>
    <lineage>
        <taxon>Bacteria</taxon>
        <taxon>Bacillati</taxon>
        <taxon>Bacillota</taxon>
        <taxon>Negativicutes</taxon>
        <taxon>Selenomonadales</taxon>
        <taxon>Selenomonadaceae</taxon>
        <taxon>Megamonas</taxon>
    </lineage>
</organism>
<dbReference type="InterPro" id="IPR017871">
    <property type="entry name" value="ABC_transporter-like_CS"/>
</dbReference>
<dbReference type="SUPFAM" id="SSF52540">
    <property type="entry name" value="P-loop containing nucleoside triphosphate hydrolases"/>
    <property type="match status" value="1"/>
</dbReference>
<dbReference type="InterPro" id="IPR050763">
    <property type="entry name" value="ABC_transporter_ATP-binding"/>
</dbReference>
<evidence type="ECO:0000256" key="2">
    <source>
        <dbReference type="ARBA" id="ARBA00022448"/>
    </source>
</evidence>
<evidence type="ECO:0000259" key="5">
    <source>
        <dbReference type="PROSITE" id="PS50893"/>
    </source>
</evidence>
<evidence type="ECO:0000313" key="7">
    <source>
        <dbReference type="Proteomes" id="UP000255234"/>
    </source>
</evidence>
<dbReference type="InterPro" id="IPR027417">
    <property type="entry name" value="P-loop_NTPase"/>
</dbReference>
<dbReference type="EMBL" id="UGPP01000001">
    <property type="protein sequence ID" value="STY71531.1"/>
    <property type="molecule type" value="Genomic_DNA"/>
</dbReference>
<dbReference type="Proteomes" id="UP000255234">
    <property type="component" value="Unassembled WGS sequence"/>
</dbReference>
<evidence type="ECO:0000256" key="4">
    <source>
        <dbReference type="ARBA" id="ARBA00022840"/>
    </source>
</evidence>
<dbReference type="PANTHER" id="PTHR42711:SF5">
    <property type="entry name" value="ABC TRANSPORTER ATP-BINDING PROTEIN NATA"/>
    <property type="match status" value="1"/>
</dbReference>
<sequence length="246" mass="28208">MQVLSLNKINKQIKDKIILKDISLTLEEGEILGLLGPNGAGKTSMMKIISGLSRANSGKLDILGIDADKERAKIKSQLGFVMQDNNMEREFSVKETLLYYARLYKVKNYKYEVEKIISQFEMNTWQDRKIEKLSGGMARKAMIARALLVKPKILLLDEPSVGLDPDVRYDIWQEIKKLKNMGISVIITTHYMEEAEYLCDKIAILKQGELLAIDEVEKIKQIMQKNENEDITLEKAFLRFIGKEAY</sequence>
<evidence type="ECO:0000256" key="1">
    <source>
        <dbReference type="ARBA" id="ARBA00005417"/>
    </source>
</evidence>
<evidence type="ECO:0000313" key="6">
    <source>
        <dbReference type="EMBL" id="STY71531.1"/>
    </source>
</evidence>
<accession>A0A378NT33</accession>
<dbReference type="InterPro" id="IPR003593">
    <property type="entry name" value="AAA+_ATPase"/>
</dbReference>